<keyword evidence="4 8" id="KW-0547">Nucleotide-binding</keyword>
<dbReference type="OrthoDB" id="53358at2157"/>
<evidence type="ECO:0000256" key="4">
    <source>
        <dbReference type="ARBA" id="ARBA00022741"/>
    </source>
</evidence>
<keyword evidence="8" id="KW-0560">Oxidoreductase</keyword>
<dbReference type="GO" id="GO:0005524">
    <property type="term" value="F:ATP binding"/>
    <property type="evidence" value="ECO:0007669"/>
    <property type="project" value="UniProtKB-KW"/>
</dbReference>
<evidence type="ECO:0000259" key="9">
    <source>
        <dbReference type="Pfam" id="PF00148"/>
    </source>
</evidence>
<dbReference type="Gene3D" id="3.40.50.1980">
    <property type="entry name" value="Nitrogenase molybdenum iron protein domain"/>
    <property type="match status" value="1"/>
</dbReference>
<dbReference type="STRING" id="1295009.MMINT_06980"/>
<dbReference type="HOGENOM" id="CLU_378090_0_0_2"/>
<evidence type="ECO:0000256" key="8">
    <source>
        <dbReference type="RuleBase" id="RU003688"/>
    </source>
</evidence>
<dbReference type="PRINTS" id="PR00091">
    <property type="entry name" value="NITROGNASEII"/>
</dbReference>
<protein>
    <submittedName>
        <fullName evidence="10">Nitrogenase (Molybdenum-iron) reductase and maturation protein NifH / Nitrogenase FeMo-cofactor scaffold and assembly protein NifE</fullName>
    </submittedName>
</protein>
<dbReference type="GO" id="GO:0046872">
    <property type="term" value="F:metal ion binding"/>
    <property type="evidence" value="ECO:0007669"/>
    <property type="project" value="UniProtKB-KW"/>
</dbReference>
<dbReference type="GeneID" id="41323120"/>
<dbReference type="Pfam" id="PF00142">
    <property type="entry name" value="Fer4_NifH"/>
    <property type="match status" value="1"/>
</dbReference>
<dbReference type="SUPFAM" id="SSF52540">
    <property type="entry name" value="P-loop containing nucleoside triphosphate hydrolases"/>
    <property type="match status" value="1"/>
</dbReference>
<dbReference type="SUPFAM" id="SSF53807">
    <property type="entry name" value="Helical backbone' metal receptor"/>
    <property type="match status" value="1"/>
</dbReference>
<dbReference type="KEGG" id="mer:MMINT_06980"/>
<proteinExistence type="inferred from homology"/>
<keyword evidence="3 8" id="KW-0479">Metal-binding</keyword>
<dbReference type="InParanoid" id="R9T5S8"/>
<dbReference type="AlphaFoldDB" id="R9T5S8"/>
<dbReference type="Gene3D" id="3.40.50.300">
    <property type="entry name" value="P-loop containing nucleotide triphosphate hydrolases"/>
    <property type="match status" value="1"/>
</dbReference>
<sequence>MKRIAVYGKGGIGKSTISSNLTAALSDMGTKVLQIGCDPKHDSTRLLYSGFNDITVLEYLRDTYPDERSLGDIVHTGYKGCLCVEAGGPEPGIGCAGRGIISAFELLRDLNINSIPIDITIYDVLGDVVCGGFAVPLRDGYADTVYIVTSGEFMSIYAANNILKGTANYNPDRIGGIIFNSRGDDEEYERVKRFSEAVSIPIVASFKRSREFLDAEKLGKTVVEAYPDSPLVKSFRDLAKMVLDGKKYTAKYLDEAELEKTVLGAATSKNTMRHSSPLREADMISEPRYYTSRNVQKNEVLHGCAFAGAASITMSMTSLTTLMHSPRNCAQFAYQLASNAVKRSYICEGTAIHGFSHPNVACTGMTESTMIFGGNDELRSSLKSVLDSGRKNIAVITSCPSGIIGDDVENIISDLSSQYPDATIVPLIEDGNVNGDFTQGVIDASIALTKAFVNASSCKTDSVNLIGVKTISTNCIKNSDFIESILSKLGIKINCKYLGNDDIENLKNLTEAKFNLLLNPDRFAMMLKQFLEDNYGMSFSSYIARPGLRATVEWIREVGKYFSKEETAEHIIQDICSEYNAHLEFLKNHLQGRTVYIASMNKDIDWILEMLEGTGMKIIRAVVIDRPDYTMDYDIKANYPFVDIIEKFEINDLISDINLKKPDLLISAYPMDVNSEIMQMYIPLVPDIGPFGALELADSWVSFMKAPAEEGWRNDGN</sequence>
<gene>
    <name evidence="10" type="ORF">MMINT_06980</name>
</gene>
<evidence type="ECO:0000256" key="6">
    <source>
        <dbReference type="ARBA" id="ARBA00023004"/>
    </source>
</evidence>
<dbReference type="PROSITE" id="PS51026">
    <property type="entry name" value="NIFH_FRXC_3"/>
    <property type="match status" value="1"/>
</dbReference>
<dbReference type="Proteomes" id="UP000014070">
    <property type="component" value="Chromosome"/>
</dbReference>
<evidence type="ECO:0000256" key="1">
    <source>
        <dbReference type="ARBA" id="ARBA00001966"/>
    </source>
</evidence>
<dbReference type="RefSeq" id="WP_020448590.1">
    <property type="nucleotide sequence ID" value="NC_021353.1"/>
</dbReference>
<name>R9T5S8_METII</name>
<keyword evidence="5 8" id="KW-0067">ATP-binding</keyword>
<dbReference type="GO" id="GO:0016491">
    <property type="term" value="F:oxidoreductase activity"/>
    <property type="evidence" value="ECO:0007669"/>
    <property type="project" value="UniProtKB-KW"/>
</dbReference>
<dbReference type="InterPro" id="IPR000510">
    <property type="entry name" value="Nase/OxRdtase_comp1"/>
</dbReference>
<evidence type="ECO:0000256" key="5">
    <source>
        <dbReference type="ARBA" id="ARBA00022840"/>
    </source>
</evidence>
<dbReference type="CDD" id="cd02040">
    <property type="entry name" value="NifH"/>
    <property type="match status" value="1"/>
</dbReference>
<comment type="cofactor">
    <cofactor evidence="1">
        <name>[4Fe-4S] cluster</name>
        <dbReference type="ChEBI" id="CHEBI:49883"/>
    </cofactor>
</comment>
<evidence type="ECO:0000313" key="10">
    <source>
        <dbReference type="EMBL" id="AGN26065.1"/>
    </source>
</evidence>
<organism evidence="10 11">
    <name type="scientific">Methanomassiliicoccus intestinalis (strain Issoire-Mx1)</name>
    <dbReference type="NCBI Taxonomy" id="1295009"/>
    <lineage>
        <taxon>Archaea</taxon>
        <taxon>Methanobacteriati</taxon>
        <taxon>Thermoplasmatota</taxon>
        <taxon>Thermoplasmata</taxon>
        <taxon>Methanomassiliicoccales</taxon>
        <taxon>Methanomassiliicoccaceae</taxon>
        <taxon>Methanomassiliicoccus</taxon>
    </lineage>
</organism>
<dbReference type="PROSITE" id="PS00746">
    <property type="entry name" value="NIFH_FRXC_1"/>
    <property type="match status" value="1"/>
</dbReference>
<evidence type="ECO:0000313" key="11">
    <source>
        <dbReference type="Proteomes" id="UP000014070"/>
    </source>
</evidence>
<dbReference type="Gene3D" id="3.40.50.12380">
    <property type="entry name" value="Nitrogenase MoFe cofactor biosynthesis protein NifE, C-terminal"/>
    <property type="match status" value="1"/>
</dbReference>
<dbReference type="GO" id="GO:0051539">
    <property type="term" value="F:4 iron, 4 sulfur cluster binding"/>
    <property type="evidence" value="ECO:0007669"/>
    <property type="project" value="UniProtKB-KW"/>
</dbReference>
<keyword evidence="7 8" id="KW-0411">Iron-sulfur</keyword>
<keyword evidence="8" id="KW-0004">4Fe-4S</keyword>
<dbReference type="PANTHER" id="PTHR42864">
    <property type="entry name" value="LIGHT-INDEPENDENT PROTOCHLOROPHYLLIDE REDUCTASE IRON-SULFUR ATP-BINDING PROTEIN"/>
    <property type="match status" value="1"/>
</dbReference>
<evidence type="ECO:0000256" key="2">
    <source>
        <dbReference type="ARBA" id="ARBA00005504"/>
    </source>
</evidence>
<dbReference type="InterPro" id="IPR000392">
    <property type="entry name" value="NifH/frxC"/>
</dbReference>
<dbReference type="PROSITE" id="PS00692">
    <property type="entry name" value="NIFH_FRXC_2"/>
    <property type="match status" value="1"/>
</dbReference>
<keyword evidence="6 8" id="KW-0408">Iron</keyword>
<dbReference type="InterPro" id="IPR030655">
    <property type="entry name" value="NifH/chlL_CS"/>
</dbReference>
<reference evidence="10 11" key="1">
    <citation type="journal article" date="2013" name="Genome Announc.">
        <title>Genome sequence of 'Candidatus Methanomassiliicoccus intestinalis' Issoire-Mx1, a third thermoplasmatales-related methanogenic archaeon from human feces.</title>
        <authorList>
            <person name="Borrel G."/>
            <person name="Harris H.M."/>
            <person name="Parisot N."/>
            <person name="Gaci N."/>
            <person name="Tottey W."/>
            <person name="Mihajlovski A."/>
            <person name="Deane J."/>
            <person name="Gribaldo S."/>
            <person name="Bardot O."/>
            <person name="Peyretaillade E."/>
            <person name="Peyret P."/>
            <person name="O'Toole P.W."/>
            <person name="Brugere J.F."/>
        </authorList>
    </citation>
    <scope>NUCLEOTIDE SEQUENCE [LARGE SCALE GENOMIC DNA]</scope>
    <source>
        <strain evidence="10 11">Issoire-Mx1</strain>
    </source>
</reference>
<feature type="domain" description="Nitrogenase/oxidoreductase component 1" evidence="9">
    <location>
        <begin position="304"/>
        <end position="702"/>
    </location>
</feature>
<dbReference type="InterPro" id="IPR027417">
    <property type="entry name" value="P-loop_NTPase"/>
</dbReference>
<comment type="similarity">
    <text evidence="2 8">Belongs to the NifH/BchL/ChlL family.</text>
</comment>
<evidence type="ECO:0000256" key="3">
    <source>
        <dbReference type="ARBA" id="ARBA00022723"/>
    </source>
</evidence>
<accession>R9T5S8</accession>
<keyword evidence="11" id="KW-1185">Reference proteome</keyword>
<dbReference type="PANTHER" id="PTHR42864:SF2">
    <property type="entry name" value="LIGHT-INDEPENDENT PROTOCHLOROPHYLLIDE REDUCTASE IRON-SULFUR ATP-BINDING PROTEIN"/>
    <property type="match status" value="1"/>
</dbReference>
<dbReference type="EMBL" id="CP005934">
    <property type="protein sequence ID" value="AGN26065.1"/>
    <property type="molecule type" value="Genomic_DNA"/>
</dbReference>
<evidence type="ECO:0000256" key="7">
    <source>
        <dbReference type="ARBA" id="ARBA00023014"/>
    </source>
</evidence>
<dbReference type="Pfam" id="PF00148">
    <property type="entry name" value="Oxidored_nitro"/>
    <property type="match status" value="1"/>
</dbReference>